<evidence type="ECO:0000256" key="3">
    <source>
        <dbReference type="ARBA" id="ARBA00022801"/>
    </source>
</evidence>
<organism evidence="8 9">
    <name type="scientific">Leptospira broomii serovar Hurstbridge str. 5399</name>
    <dbReference type="NCBI Taxonomy" id="1049789"/>
    <lineage>
        <taxon>Bacteria</taxon>
        <taxon>Pseudomonadati</taxon>
        <taxon>Spirochaetota</taxon>
        <taxon>Spirochaetia</taxon>
        <taxon>Leptospirales</taxon>
        <taxon>Leptospiraceae</taxon>
        <taxon>Leptospira</taxon>
    </lineage>
</organism>
<evidence type="ECO:0000313" key="9">
    <source>
        <dbReference type="Proteomes" id="UP000015454"/>
    </source>
</evidence>
<dbReference type="GO" id="GO:0004222">
    <property type="term" value="F:metalloendopeptidase activity"/>
    <property type="evidence" value="ECO:0007669"/>
    <property type="project" value="InterPro"/>
</dbReference>
<dbReference type="RefSeq" id="WP_010571430.1">
    <property type="nucleotide sequence ID" value="NZ_AHMO02000008.1"/>
</dbReference>
<dbReference type="CDD" id="cd07324">
    <property type="entry name" value="M48C_Oma1-like"/>
    <property type="match status" value="1"/>
</dbReference>
<dbReference type="EC" id="3.4.24.-" evidence="8"/>
<dbReference type="InterPro" id="IPR001915">
    <property type="entry name" value="Peptidase_M48"/>
</dbReference>
<evidence type="ECO:0000313" key="8">
    <source>
        <dbReference type="EMBL" id="EQA46204.1"/>
    </source>
</evidence>
<dbReference type="AlphaFoldDB" id="T0GH82"/>
<keyword evidence="5 6" id="KW-0482">Metalloprotease</keyword>
<comment type="similarity">
    <text evidence="6">Belongs to the peptidase M48 family.</text>
</comment>
<evidence type="ECO:0000256" key="5">
    <source>
        <dbReference type="ARBA" id="ARBA00023049"/>
    </source>
</evidence>
<dbReference type="STRING" id="1049789.LEP1GSC050_3285"/>
<dbReference type="GO" id="GO:0051603">
    <property type="term" value="P:proteolysis involved in protein catabolic process"/>
    <property type="evidence" value="ECO:0007669"/>
    <property type="project" value="TreeGrafter"/>
</dbReference>
<dbReference type="PANTHER" id="PTHR22726">
    <property type="entry name" value="METALLOENDOPEPTIDASE OMA1"/>
    <property type="match status" value="1"/>
</dbReference>
<dbReference type="OrthoDB" id="9810445at2"/>
<comment type="cofactor">
    <cofactor evidence="6">
        <name>Zn(2+)</name>
        <dbReference type="ChEBI" id="CHEBI:29105"/>
    </cofactor>
    <text evidence="6">Binds 1 zinc ion per subunit.</text>
</comment>
<keyword evidence="1 6" id="KW-0645">Protease</keyword>
<dbReference type="PANTHER" id="PTHR22726:SF1">
    <property type="entry name" value="METALLOENDOPEPTIDASE OMA1, MITOCHONDRIAL"/>
    <property type="match status" value="1"/>
</dbReference>
<sequence>MPNKRFYALILLVVFGLVLGLAVAVNKVGVEKSVTLAPAFQLLGKPVKTLDRAFTKVLPIDNIDEKQLGDAIASRYENYGSTENPKDLAYLQGLIAKLTAWNKKGFNYRILIMETSQANAFAMPGGILFVTSGLLTSVKSEAELVAVLGHEIGHVELSHCMDGVRFELLSRKIGSSTLGELADIATGILLRPSFSKNQEGESDEYGYKILLREGYDPFAMGRTFQRLKESSGGIERQESPIGEYFMTHPYLDLRSEKFREKAKKQEAGMYYVGEKNLSNRTSKFESEYEDEFIKRD</sequence>
<keyword evidence="2" id="KW-0479">Metal-binding</keyword>
<keyword evidence="3 6" id="KW-0378">Hydrolase</keyword>
<keyword evidence="4 6" id="KW-0862">Zinc</keyword>
<name>T0GH82_9LEPT</name>
<accession>T0GH82</accession>
<evidence type="ECO:0000259" key="7">
    <source>
        <dbReference type="Pfam" id="PF01435"/>
    </source>
</evidence>
<protein>
    <submittedName>
        <fullName evidence="8">Peptidase, M48 family</fullName>
        <ecNumber evidence="8">3.4.24.-</ecNumber>
    </submittedName>
</protein>
<evidence type="ECO:0000256" key="6">
    <source>
        <dbReference type="RuleBase" id="RU003983"/>
    </source>
</evidence>
<reference evidence="8" key="1">
    <citation type="submission" date="2013-05" db="EMBL/GenBank/DDBJ databases">
        <authorList>
            <person name="Harkins D.M."/>
            <person name="Durkin A.S."/>
            <person name="Brinkac L.M."/>
            <person name="Haft D.H."/>
            <person name="Selengut J.D."/>
            <person name="Sanka R."/>
            <person name="DePew J."/>
            <person name="Purushe J."/>
            <person name="Hartskeerl R.A."/>
            <person name="Ahmed A."/>
            <person name="van der Linden H."/>
            <person name="Goris M.G.A."/>
            <person name="Vinetz J.M."/>
            <person name="Sutton G.G."/>
            <person name="Nierman W.C."/>
            <person name="Fouts D.E."/>
        </authorList>
    </citation>
    <scope>NUCLEOTIDE SEQUENCE [LARGE SCALE GENOMIC DNA]</scope>
    <source>
        <strain evidence="8">5399</strain>
    </source>
</reference>
<feature type="domain" description="Peptidase M48" evidence="7">
    <location>
        <begin position="94"/>
        <end position="260"/>
    </location>
</feature>
<dbReference type="GO" id="GO:0046872">
    <property type="term" value="F:metal ion binding"/>
    <property type="evidence" value="ECO:0007669"/>
    <property type="project" value="UniProtKB-KW"/>
</dbReference>
<comment type="caution">
    <text evidence="8">The sequence shown here is derived from an EMBL/GenBank/DDBJ whole genome shotgun (WGS) entry which is preliminary data.</text>
</comment>
<evidence type="ECO:0000256" key="1">
    <source>
        <dbReference type="ARBA" id="ARBA00022670"/>
    </source>
</evidence>
<dbReference type="InterPro" id="IPR051156">
    <property type="entry name" value="Mito/Outer_Membr_Metalloprot"/>
</dbReference>
<keyword evidence="9" id="KW-1185">Reference proteome</keyword>
<dbReference type="Proteomes" id="UP000015454">
    <property type="component" value="Unassembled WGS sequence"/>
</dbReference>
<evidence type="ECO:0000256" key="4">
    <source>
        <dbReference type="ARBA" id="ARBA00022833"/>
    </source>
</evidence>
<proteinExistence type="inferred from homology"/>
<gene>
    <name evidence="8" type="ORF">LEP1GSC050_3285</name>
</gene>
<dbReference type="GO" id="GO:0016020">
    <property type="term" value="C:membrane"/>
    <property type="evidence" value="ECO:0007669"/>
    <property type="project" value="TreeGrafter"/>
</dbReference>
<dbReference type="Pfam" id="PF01435">
    <property type="entry name" value="Peptidase_M48"/>
    <property type="match status" value="1"/>
</dbReference>
<dbReference type="EMBL" id="AHMO02000008">
    <property type="protein sequence ID" value="EQA46204.1"/>
    <property type="molecule type" value="Genomic_DNA"/>
</dbReference>
<evidence type="ECO:0000256" key="2">
    <source>
        <dbReference type="ARBA" id="ARBA00022723"/>
    </source>
</evidence>
<dbReference type="Gene3D" id="3.30.2010.10">
    <property type="entry name" value="Metalloproteases ('zincins'), catalytic domain"/>
    <property type="match status" value="1"/>
</dbReference>